<feature type="transmembrane region" description="Helical" evidence="1">
    <location>
        <begin position="214"/>
        <end position="231"/>
    </location>
</feature>
<dbReference type="InterPro" id="IPR007404">
    <property type="entry name" value="YdjM-like"/>
</dbReference>
<dbReference type="RefSeq" id="WP_212517291.1">
    <property type="nucleotide sequence ID" value="NZ_JAGSOH010000013.1"/>
</dbReference>
<organism evidence="2 3">
    <name type="scientific">Actinospica acidithermotolerans</name>
    <dbReference type="NCBI Taxonomy" id="2828514"/>
    <lineage>
        <taxon>Bacteria</taxon>
        <taxon>Bacillati</taxon>
        <taxon>Actinomycetota</taxon>
        <taxon>Actinomycetes</taxon>
        <taxon>Catenulisporales</taxon>
        <taxon>Actinospicaceae</taxon>
        <taxon>Actinospica</taxon>
    </lineage>
</organism>
<evidence type="ECO:0000313" key="3">
    <source>
        <dbReference type="Proteomes" id="UP000676325"/>
    </source>
</evidence>
<dbReference type="GO" id="GO:0016787">
    <property type="term" value="F:hydrolase activity"/>
    <property type="evidence" value="ECO:0007669"/>
    <property type="project" value="UniProtKB-KW"/>
</dbReference>
<dbReference type="AlphaFoldDB" id="A0A941IGH5"/>
<comment type="caution">
    <text evidence="2">The sequence shown here is derived from an EMBL/GenBank/DDBJ whole genome shotgun (WGS) entry which is preliminary data.</text>
</comment>
<proteinExistence type="predicted"/>
<keyword evidence="3" id="KW-1185">Reference proteome</keyword>
<protein>
    <submittedName>
        <fullName evidence="2">Metal-dependent hydrolase</fullName>
    </submittedName>
</protein>
<name>A0A941IGH5_9ACTN</name>
<sequence>MLGHSHSTSGALAWGAAAAAAPITWWTDLLSHQQLTVADIVLGTFTTAGAALLPDLDHPDGTIAHFLGPVSHQFCRLVEKVSGGHRHATHSFFFVALVTAGTWAGAHYWGRWFVLAMMYILFSLAVRALHLCPSGKGIESWGVVVMVSAAGTAASYEFLPANPVWLPVSVGLGTLIHLAGDCLTKEGCPLFWPVPQRFEIPIIRRTGNKFETAFLTPVMAVGAFVLVFMAIKHPH</sequence>
<keyword evidence="1" id="KW-1133">Transmembrane helix</keyword>
<dbReference type="Pfam" id="PF04307">
    <property type="entry name" value="YdjM"/>
    <property type="match status" value="1"/>
</dbReference>
<dbReference type="EMBL" id="JAGSOH010000013">
    <property type="protein sequence ID" value="MBR7826139.1"/>
    <property type="molecule type" value="Genomic_DNA"/>
</dbReference>
<accession>A0A941IGH5</accession>
<keyword evidence="1" id="KW-0812">Transmembrane</keyword>
<reference evidence="2" key="1">
    <citation type="submission" date="2021-04" db="EMBL/GenBank/DDBJ databases">
        <title>Genome based classification of Actinospica acidithermotolerans sp. nov., an actinobacterium isolated from an Indonesian hot spring.</title>
        <authorList>
            <person name="Kusuma A.B."/>
            <person name="Putra K.E."/>
            <person name="Nafisah S."/>
            <person name="Loh J."/>
            <person name="Nouioui I."/>
            <person name="Goodfellow M."/>
        </authorList>
    </citation>
    <scope>NUCLEOTIDE SEQUENCE</scope>
    <source>
        <strain evidence="2">MGRD01-02</strain>
    </source>
</reference>
<evidence type="ECO:0000313" key="2">
    <source>
        <dbReference type="EMBL" id="MBR7826139.1"/>
    </source>
</evidence>
<keyword evidence="1" id="KW-0472">Membrane</keyword>
<feature type="transmembrane region" description="Helical" evidence="1">
    <location>
        <begin position="88"/>
        <end position="106"/>
    </location>
</feature>
<gene>
    <name evidence="2" type="ORF">KDK95_07485</name>
</gene>
<evidence type="ECO:0000256" key="1">
    <source>
        <dbReference type="SAM" id="Phobius"/>
    </source>
</evidence>
<dbReference type="Proteomes" id="UP000676325">
    <property type="component" value="Unassembled WGS sequence"/>
</dbReference>
<keyword evidence="2" id="KW-0378">Hydrolase</keyword>